<dbReference type="PANTHER" id="PTHR47843:SF5">
    <property type="entry name" value="BTB_POZ DOMAIN PROTEIN"/>
    <property type="match status" value="1"/>
</dbReference>
<name>A0A1Y2E8H8_9PEZI</name>
<feature type="compositionally biased region" description="Low complexity" evidence="1">
    <location>
        <begin position="105"/>
        <end position="121"/>
    </location>
</feature>
<reference evidence="3 4" key="1">
    <citation type="submission" date="2016-07" db="EMBL/GenBank/DDBJ databases">
        <title>Pervasive Adenine N6-methylation of Active Genes in Fungi.</title>
        <authorList>
            <consortium name="DOE Joint Genome Institute"/>
            <person name="Mondo S.J."/>
            <person name="Dannebaum R.O."/>
            <person name="Kuo R.C."/>
            <person name="Labutti K."/>
            <person name="Haridas S."/>
            <person name="Kuo A."/>
            <person name="Salamov A."/>
            <person name="Ahrendt S.R."/>
            <person name="Lipzen A."/>
            <person name="Sullivan W."/>
            <person name="Andreopoulos W.B."/>
            <person name="Clum A."/>
            <person name="Lindquist E."/>
            <person name="Daum C."/>
            <person name="Ramamoorthy G.K."/>
            <person name="Gryganskyi A."/>
            <person name="Culley D."/>
            <person name="Magnuson J.K."/>
            <person name="James T.Y."/>
            <person name="O'Malley M.A."/>
            <person name="Stajich J.E."/>
            <person name="Spatafora J.W."/>
            <person name="Visel A."/>
            <person name="Grigoriev I.V."/>
        </authorList>
    </citation>
    <scope>NUCLEOTIDE SEQUENCE [LARGE SCALE GENOMIC DNA]</scope>
    <source>
        <strain evidence="3 4">CBS 129021</strain>
    </source>
</reference>
<proteinExistence type="predicted"/>
<dbReference type="InParanoid" id="A0A1Y2E8H8"/>
<dbReference type="InterPro" id="IPR000210">
    <property type="entry name" value="BTB/POZ_dom"/>
</dbReference>
<dbReference type="AlphaFoldDB" id="A0A1Y2E8H8"/>
<organism evidence="3 4">
    <name type="scientific">Pseudomassariella vexata</name>
    <dbReference type="NCBI Taxonomy" id="1141098"/>
    <lineage>
        <taxon>Eukaryota</taxon>
        <taxon>Fungi</taxon>
        <taxon>Dikarya</taxon>
        <taxon>Ascomycota</taxon>
        <taxon>Pezizomycotina</taxon>
        <taxon>Sordariomycetes</taxon>
        <taxon>Xylariomycetidae</taxon>
        <taxon>Amphisphaeriales</taxon>
        <taxon>Pseudomassariaceae</taxon>
        <taxon>Pseudomassariella</taxon>
    </lineage>
</organism>
<evidence type="ECO:0000256" key="1">
    <source>
        <dbReference type="SAM" id="MobiDB-lite"/>
    </source>
</evidence>
<dbReference type="SUPFAM" id="SSF54695">
    <property type="entry name" value="POZ domain"/>
    <property type="match status" value="1"/>
</dbReference>
<comment type="caution">
    <text evidence="3">The sequence shown here is derived from an EMBL/GenBank/DDBJ whole genome shotgun (WGS) entry which is preliminary data.</text>
</comment>
<gene>
    <name evidence="3" type="ORF">BCR38DRAFT_522484</name>
</gene>
<dbReference type="Gene3D" id="3.30.710.10">
    <property type="entry name" value="Potassium Channel Kv1.1, Chain A"/>
    <property type="match status" value="1"/>
</dbReference>
<feature type="region of interest" description="Disordered" evidence="1">
    <location>
        <begin position="90"/>
        <end position="136"/>
    </location>
</feature>
<dbReference type="GeneID" id="63781447"/>
<dbReference type="Pfam" id="PF00651">
    <property type="entry name" value="BTB"/>
    <property type="match status" value="1"/>
</dbReference>
<evidence type="ECO:0000313" key="3">
    <source>
        <dbReference type="EMBL" id="ORY67586.1"/>
    </source>
</evidence>
<feature type="domain" description="BTB" evidence="2">
    <location>
        <begin position="23"/>
        <end position="82"/>
    </location>
</feature>
<dbReference type="STRING" id="1141098.A0A1Y2E8H8"/>
<dbReference type="OrthoDB" id="6359816at2759"/>
<dbReference type="EMBL" id="MCFJ01000004">
    <property type="protein sequence ID" value="ORY67586.1"/>
    <property type="molecule type" value="Genomic_DNA"/>
</dbReference>
<dbReference type="RefSeq" id="XP_040718210.1">
    <property type="nucleotide sequence ID" value="XM_040865235.1"/>
</dbReference>
<keyword evidence="4" id="KW-1185">Reference proteome</keyword>
<evidence type="ECO:0000313" key="4">
    <source>
        <dbReference type="Proteomes" id="UP000193689"/>
    </source>
</evidence>
<dbReference type="PANTHER" id="PTHR47843">
    <property type="entry name" value="BTB DOMAIN-CONTAINING PROTEIN-RELATED"/>
    <property type="match status" value="1"/>
</dbReference>
<dbReference type="InterPro" id="IPR011333">
    <property type="entry name" value="SKP1/BTB/POZ_sf"/>
</dbReference>
<dbReference type="PROSITE" id="PS50097">
    <property type="entry name" value="BTB"/>
    <property type="match status" value="1"/>
</dbReference>
<dbReference type="Proteomes" id="UP000193689">
    <property type="component" value="Unassembled WGS sequence"/>
</dbReference>
<protein>
    <recommendedName>
        <fullName evidence="2">BTB domain-containing protein</fullName>
    </recommendedName>
</protein>
<evidence type="ECO:0000259" key="2">
    <source>
        <dbReference type="PROSITE" id="PS50097"/>
    </source>
</evidence>
<dbReference type="CDD" id="cd18186">
    <property type="entry name" value="BTB_POZ_ZBTB_KLHL-like"/>
    <property type="match status" value="1"/>
</dbReference>
<sequence>MASQSDLELLSSLKDLLSTGQYSDLTIASADEQHQVHKVIVCPRSHVLTKLCSDLDANKEQLISIPEEDSQAVQLMIHYLYTLDYPQVTPRTQVTPKSPEHQPLGANGTNGANGANGTNGTHPIDPKQSNGHGAPLVSPVEYSIEQEEFIAATDLANKAAAKNKKKKKRAQSTPTTTSNLVIHARVYALGSKYGIKGLKNLSADKFEDEVKRHWDTEDFLGAAQEAYTSTSEQDRTIRDSVLNTIKSHPELLGRKQVQEVIKKLELSFDLLMHHLQNSTGTLTK</sequence>
<accession>A0A1Y2E8H8</accession>